<feature type="compositionally biased region" description="Low complexity" evidence="1">
    <location>
        <begin position="60"/>
        <end position="75"/>
    </location>
</feature>
<accession>A0A164NC84</accession>
<dbReference type="Gene3D" id="3.30.160.60">
    <property type="entry name" value="Classic Zinc Finger"/>
    <property type="match status" value="1"/>
</dbReference>
<dbReference type="AlphaFoldDB" id="A0A164NC84"/>
<name>A0A164NC84_9CRUS</name>
<evidence type="ECO:0008006" key="4">
    <source>
        <dbReference type="Google" id="ProtNLM"/>
    </source>
</evidence>
<proteinExistence type="predicted"/>
<protein>
    <recommendedName>
        <fullName evidence="4">U1-type domain-containing protein</fullName>
    </recommendedName>
</protein>
<dbReference type="OrthoDB" id="434647at2759"/>
<evidence type="ECO:0000313" key="3">
    <source>
        <dbReference type="Proteomes" id="UP000076858"/>
    </source>
</evidence>
<keyword evidence="3" id="KW-1185">Reference proteome</keyword>
<feature type="region of interest" description="Disordered" evidence="1">
    <location>
        <begin position="54"/>
        <end position="111"/>
    </location>
</feature>
<evidence type="ECO:0000256" key="1">
    <source>
        <dbReference type="SAM" id="MobiDB-lite"/>
    </source>
</evidence>
<dbReference type="Proteomes" id="UP000076858">
    <property type="component" value="Unassembled WGS sequence"/>
</dbReference>
<comment type="caution">
    <text evidence="2">The sequence shown here is derived from an EMBL/GenBank/DDBJ whole genome shotgun (WGS) entry which is preliminary data.</text>
</comment>
<sequence length="205" mass="22792">MRAAALTQSQSVDSSAAIALPNGNYKCKTCNDFECSGFIPFEQHLIGQKHMKNIQRAKESPIQSSSSSPVKSLPLPSTPPIRKVSTPETATDASLASPIPMGDHLKGKSHLKNFNRNRPVESLPFEQLNISTPNRKIDFIPNALTVDERVDKAWRHQTICGYSYDESFPSLSVGEKIEVLNPHFAFIGKDDPMPNFIKYLSHDRV</sequence>
<dbReference type="EMBL" id="LRGB01002860">
    <property type="protein sequence ID" value="KZS05827.1"/>
    <property type="molecule type" value="Genomic_DNA"/>
</dbReference>
<gene>
    <name evidence="2" type="ORF">APZ42_030816</name>
</gene>
<organism evidence="2 3">
    <name type="scientific">Daphnia magna</name>
    <dbReference type="NCBI Taxonomy" id="35525"/>
    <lineage>
        <taxon>Eukaryota</taxon>
        <taxon>Metazoa</taxon>
        <taxon>Ecdysozoa</taxon>
        <taxon>Arthropoda</taxon>
        <taxon>Crustacea</taxon>
        <taxon>Branchiopoda</taxon>
        <taxon>Diplostraca</taxon>
        <taxon>Cladocera</taxon>
        <taxon>Anomopoda</taxon>
        <taxon>Daphniidae</taxon>
        <taxon>Daphnia</taxon>
    </lineage>
</organism>
<evidence type="ECO:0000313" key="2">
    <source>
        <dbReference type="EMBL" id="KZS05827.1"/>
    </source>
</evidence>
<reference evidence="2 3" key="1">
    <citation type="submission" date="2016-03" db="EMBL/GenBank/DDBJ databases">
        <title>EvidentialGene: Evidence-directed Construction of Genes on Genomes.</title>
        <authorList>
            <person name="Gilbert D.G."/>
            <person name="Choi J.-H."/>
            <person name="Mockaitis K."/>
            <person name="Colbourne J."/>
            <person name="Pfrender M."/>
        </authorList>
    </citation>
    <scope>NUCLEOTIDE SEQUENCE [LARGE SCALE GENOMIC DNA]</scope>
    <source>
        <strain evidence="2 3">Xinb3</strain>
        <tissue evidence="2">Complete organism</tissue>
    </source>
</reference>